<dbReference type="NCBIfam" id="TIGR02228">
    <property type="entry name" value="sigpep_I_arch"/>
    <property type="match status" value="1"/>
</dbReference>
<evidence type="ECO:0000313" key="4">
    <source>
        <dbReference type="EMBL" id="RSU08397.1"/>
    </source>
</evidence>
<feature type="region of interest" description="Disordered" evidence="2">
    <location>
        <begin position="1"/>
        <end position="94"/>
    </location>
</feature>
<protein>
    <recommendedName>
        <fullName evidence="1">Signal peptidase I</fullName>
        <ecNumber evidence="1">3.4.21.89</ecNumber>
    </recommendedName>
</protein>
<gene>
    <name evidence="4" type="ORF">CBF30_03925</name>
</gene>
<dbReference type="InterPro" id="IPR001733">
    <property type="entry name" value="Peptidase_S26B"/>
</dbReference>
<keyword evidence="3" id="KW-1133">Transmembrane helix</keyword>
<dbReference type="OrthoDB" id="1648066at2"/>
<dbReference type="CDD" id="cd06530">
    <property type="entry name" value="S26_SPase_I"/>
    <property type="match status" value="1"/>
</dbReference>
<proteinExistence type="predicted"/>
<dbReference type="GO" id="GO:0006465">
    <property type="term" value="P:signal peptide processing"/>
    <property type="evidence" value="ECO:0007669"/>
    <property type="project" value="UniProtKB-UniRule"/>
</dbReference>
<dbReference type="PANTHER" id="PTHR10806:SF6">
    <property type="entry name" value="SIGNAL PEPTIDASE COMPLEX CATALYTIC SUBUNIT SEC11"/>
    <property type="match status" value="1"/>
</dbReference>
<comment type="caution">
    <text evidence="4">The sequence shown here is derived from an EMBL/GenBank/DDBJ whole genome shotgun (WGS) entry which is preliminary data.</text>
</comment>
<feature type="compositionally biased region" description="Basic residues" evidence="2">
    <location>
        <begin position="75"/>
        <end position="88"/>
    </location>
</feature>
<dbReference type="GO" id="GO:0004252">
    <property type="term" value="F:serine-type endopeptidase activity"/>
    <property type="evidence" value="ECO:0007669"/>
    <property type="project" value="UniProtKB-UniRule"/>
</dbReference>
<keyword evidence="3" id="KW-0812">Transmembrane</keyword>
<dbReference type="RefSeq" id="WP_126822960.1">
    <property type="nucleotide sequence ID" value="NZ_JBHLWU010000001.1"/>
</dbReference>
<evidence type="ECO:0000313" key="5">
    <source>
        <dbReference type="Proteomes" id="UP000288669"/>
    </source>
</evidence>
<feature type="transmembrane region" description="Helical" evidence="3">
    <location>
        <begin position="110"/>
        <end position="130"/>
    </location>
</feature>
<evidence type="ECO:0000256" key="2">
    <source>
        <dbReference type="SAM" id="MobiDB-lite"/>
    </source>
</evidence>
<dbReference type="AlphaFoldDB" id="A0A430AKG4"/>
<keyword evidence="5" id="KW-1185">Reference proteome</keyword>
<accession>A0A430AKG4</accession>
<dbReference type="Proteomes" id="UP000288669">
    <property type="component" value="Unassembled WGS sequence"/>
</dbReference>
<dbReference type="InterPro" id="IPR019533">
    <property type="entry name" value="Peptidase_S26"/>
</dbReference>
<evidence type="ECO:0000256" key="3">
    <source>
        <dbReference type="SAM" id="Phobius"/>
    </source>
</evidence>
<feature type="compositionally biased region" description="Basic residues" evidence="2">
    <location>
        <begin position="37"/>
        <end position="50"/>
    </location>
</feature>
<dbReference type="PANTHER" id="PTHR10806">
    <property type="entry name" value="SIGNAL PEPTIDASE COMPLEX CATALYTIC SUBUNIT SEC11"/>
    <property type="match status" value="1"/>
</dbReference>
<name>A0A430AKG4_9ENTE</name>
<reference evidence="4 5" key="1">
    <citation type="submission" date="2017-05" db="EMBL/GenBank/DDBJ databases">
        <title>Vagococcus spp. assemblies.</title>
        <authorList>
            <person name="Gulvik C.A."/>
        </authorList>
    </citation>
    <scope>NUCLEOTIDE SEQUENCE [LARGE SCALE GENOMIC DNA]</scope>
    <source>
        <strain evidence="4 5">DSM 24756</strain>
    </source>
</reference>
<sequence length="285" mass="32756">MVKESDRDRIKKMRVKKNIVLSQTSPPKQPIREQIKVVKKKNVRSIQKRKTQQEHLSYPNKPYKSSQLKKEKQRQPRHTNKKIMKREHARPQTPQQKSAFLHVLGLVLNLFYYIFVIGLIIGSTMFAYSGNDKKSMFGYRYYNVLTNSMVPTKETVKKGGGFRAGDIVIVKMVDGETSQKDDIVVYPIGDGKRNLTHRVVKTMSELNGKKGKYLVTRGDANNADDPPFEAKRVIGKVVFSIPQAGAIVAFVRGHFWTCLIFIASLLGFFLVMRHYFFEEDVKSNK</sequence>
<evidence type="ECO:0000256" key="1">
    <source>
        <dbReference type="NCBIfam" id="TIGR02228"/>
    </source>
</evidence>
<keyword evidence="3" id="KW-0472">Membrane</keyword>
<dbReference type="EC" id="3.4.21.89" evidence="1"/>
<dbReference type="EMBL" id="NGJZ01000001">
    <property type="protein sequence ID" value="RSU08397.1"/>
    <property type="molecule type" value="Genomic_DNA"/>
</dbReference>
<dbReference type="GO" id="GO:0016020">
    <property type="term" value="C:membrane"/>
    <property type="evidence" value="ECO:0007669"/>
    <property type="project" value="UniProtKB-UniRule"/>
</dbReference>
<organism evidence="4 5">
    <name type="scientific">Vagococcus entomophilus</name>
    <dbReference type="NCBI Taxonomy" id="1160095"/>
    <lineage>
        <taxon>Bacteria</taxon>
        <taxon>Bacillati</taxon>
        <taxon>Bacillota</taxon>
        <taxon>Bacilli</taxon>
        <taxon>Lactobacillales</taxon>
        <taxon>Enterococcaceae</taxon>
        <taxon>Vagococcus</taxon>
    </lineage>
</organism>
<feature type="transmembrane region" description="Helical" evidence="3">
    <location>
        <begin position="255"/>
        <end position="276"/>
    </location>
</feature>
<dbReference type="GO" id="GO:0009003">
    <property type="term" value="F:signal peptidase activity"/>
    <property type="evidence" value="ECO:0007669"/>
    <property type="project" value="UniProtKB-EC"/>
</dbReference>